<evidence type="ECO:0000259" key="5">
    <source>
        <dbReference type="PROSITE" id="PS51462"/>
    </source>
</evidence>
<dbReference type="Pfam" id="PF00293">
    <property type="entry name" value="NUDIX"/>
    <property type="match status" value="1"/>
</dbReference>
<name>A0A4Q9VI27_9HYPH</name>
<sequence>MPRIAETPPTLRQVAALPLRKRDGVIEVCLITTRETRRWTLPKGWPMKGRKSRDVARIEAEQEAGLIGKPKKTPAGSFLYWKRRESRFDLVSVAVYLLPVAATLPTWKEQAERQVAWFSLADAALMVDEPSLATLLANLRV</sequence>
<organism evidence="6 7">
    <name type="scientific">Siculibacillus lacustris</name>
    <dbReference type="NCBI Taxonomy" id="1549641"/>
    <lineage>
        <taxon>Bacteria</taxon>
        <taxon>Pseudomonadati</taxon>
        <taxon>Pseudomonadota</taxon>
        <taxon>Alphaproteobacteria</taxon>
        <taxon>Hyphomicrobiales</taxon>
        <taxon>Ancalomicrobiaceae</taxon>
        <taxon>Siculibacillus</taxon>
    </lineage>
</organism>
<comment type="caution">
    <text evidence="6">The sequence shown here is derived from an EMBL/GenBank/DDBJ whole genome shotgun (WGS) entry which is preliminary data.</text>
</comment>
<feature type="domain" description="Nudix hydrolase" evidence="5">
    <location>
        <begin position="9"/>
        <end position="140"/>
    </location>
</feature>
<dbReference type="AlphaFoldDB" id="A0A4Q9VI27"/>
<dbReference type="InterPro" id="IPR047198">
    <property type="entry name" value="DDP-like_NUDIX"/>
</dbReference>
<keyword evidence="7" id="KW-1185">Reference proteome</keyword>
<dbReference type="SUPFAM" id="SSF55811">
    <property type="entry name" value="Nudix"/>
    <property type="match status" value="1"/>
</dbReference>
<evidence type="ECO:0000256" key="1">
    <source>
        <dbReference type="ARBA" id="ARBA00001946"/>
    </source>
</evidence>
<dbReference type="PROSITE" id="PS51462">
    <property type="entry name" value="NUDIX"/>
    <property type="match status" value="1"/>
</dbReference>
<accession>A0A4Q9VI27</accession>
<evidence type="ECO:0000256" key="4">
    <source>
        <dbReference type="ARBA" id="ARBA00022842"/>
    </source>
</evidence>
<evidence type="ECO:0000313" key="6">
    <source>
        <dbReference type="EMBL" id="TBW34848.1"/>
    </source>
</evidence>
<dbReference type="Gene3D" id="3.90.79.10">
    <property type="entry name" value="Nucleoside Triphosphate Pyrophosphohydrolase"/>
    <property type="match status" value="1"/>
</dbReference>
<keyword evidence="4" id="KW-0460">Magnesium</keyword>
<reference evidence="6 7" key="1">
    <citation type="submission" date="2019-02" db="EMBL/GenBank/DDBJ databases">
        <title>Siculibacillus lacustris gen. nov., sp. nov., a new rosette-forming bacterium isolated from a freshwater crater lake (Lake St. Ana, Romania).</title>
        <authorList>
            <person name="Felfoldi T."/>
            <person name="Marton Z."/>
            <person name="Szabo A."/>
            <person name="Mentes A."/>
            <person name="Boka K."/>
            <person name="Marialigeti K."/>
            <person name="Mathe I."/>
            <person name="Koncz M."/>
            <person name="Schumann P."/>
            <person name="Toth E."/>
        </authorList>
    </citation>
    <scope>NUCLEOTIDE SEQUENCE [LARGE SCALE GENOMIC DNA]</scope>
    <source>
        <strain evidence="6 7">SA-279</strain>
    </source>
</reference>
<dbReference type="CDD" id="cd04666">
    <property type="entry name" value="NUDIX_DIPP2_like_Nudt4"/>
    <property type="match status" value="1"/>
</dbReference>
<dbReference type="PANTHER" id="PTHR12629:SF0">
    <property type="entry name" value="DIPHOSPHOINOSITOL-POLYPHOSPHATE DIPHOSPHATASE"/>
    <property type="match status" value="1"/>
</dbReference>
<proteinExistence type="predicted"/>
<dbReference type="InterPro" id="IPR000086">
    <property type="entry name" value="NUDIX_hydrolase_dom"/>
</dbReference>
<dbReference type="GO" id="GO:0016462">
    <property type="term" value="F:pyrophosphatase activity"/>
    <property type="evidence" value="ECO:0007669"/>
    <property type="project" value="InterPro"/>
</dbReference>
<dbReference type="OrthoDB" id="7066910at2"/>
<protein>
    <submittedName>
        <fullName evidence="6">NUDIX hydrolase</fullName>
    </submittedName>
</protein>
<evidence type="ECO:0000256" key="3">
    <source>
        <dbReference type="ARBA" id="ARBA00022801"/>
    </source>
</evidence>
<dbReference type="RefSeq" id="WP_131310874.1">
    <property type="nucleotide sequence ID" value="NZ_SJFN01000030.1"/>
</dbReference>
<comment type="cofactor">
    <cofactor evidence="1">
        <name>Mg(2+)</name>
        <dbReference type="ChEBI" id="CHEBI:18420"/>
    </cofactor>
</comment>
<dbReference type="PANTHER" id="PTHR12629">
    <property type="entry name" value="DIPHOSPHOINOSITOL POLYPHOSPHATE PHOSPHOHYDROLASE"/>
    <property type="match status" value="1"/>
</dbReference>
<evidence type="ECO:0000256" key="2">
    <source>
        <dbReference type="ARBA" id="ARBA00022723"/>
    </source>
</evidence>
<keyword evidence="2" id="KW-0479">Metal-binding</keyword>
<dbReference type="Proteomes" id="UP000292781">
    <property type="component" value="Unassembled WGS sequence"/>
</dbReference>
<dbReference type="InterPro" id="IPR015797">
    <property type="entry name" value="NUDIX_hydrolase-like_dom_sf"/>
</dbReference>
<dbReference type="GO" id="GO:0046872">
    <property type="term" value="F:metal ion binding"/>
    <property type="evidence" value="ECO:0007669"/>
    <property type="project" value="UniProtKB-KW"/>
</dbReference>
<dbReference type="GO" id="GO:0005737">
    <property type="term" value="C:cytoplasm"/>
    <property type="evidence" value="ECO:0007669"/>
    <property type="project" value="TreeGrafter"/>
</dbReference>
<dbReference type="EMBL" id="SJFN01000030">
    <property type="protein sequence ID" value="TBW34848.1"/>
    <property type="molecule type" value="Genomic_DNA"/>
</dbReference>
<gene>
    <name evidence="6" type="ORF">EYW49_17260</name>
</gene>
<evidence type="ECO:0000313" key="7">
    <source>
        <dbReference type="Proteomes" id="UP000292781"/>
    </source>
</evidence>
<keyword evidence="3 6" id="KW-0378">Hydrolase</keyword>